<feature type="transmembrane region" description="Helical" evidence="1">
    <location>
        <begin position="97"/>
        <end position="117"/>
    </location>
</feature>
<keyword evidence="1" id="KW-1133">Transmembrane helix</keyword>
<evidence type="ECO:0000313" key="3">
    <source>
        <dbReference type="EMBL" id="ATG55650.1"/>
    </source>
</evidence>
<dbReference type="AlphaFoldDB" id="A0A291GZN6"/>
<dbReference type="PANTHER" id="PTHR30336:SF4">
    <property type="entry name" value="ENVELOPE BIOGENESIS FACTOR ELYC"/>
    <property type="match status" value="1"/>
</dbReference>
<feature type="transmembrane region" description="Helical" evidence="1">
    <location>
        <begin position="316"/>
        <end position="334"/>
    </location>
</feature>
<dbReference type="Gene3D" id="3.40.50.620">
    <property type="entry name" value="HUPs"/>
    <property type="match status" value="1"/>
</dbReference>
<evidence type="ECO:0000313" key="4">
    <source>
        <dbReference type="Proteomes" id="UP000217889"/>
    </source>
</evidence>
<dbReference type="OrthoDB" id="4822551at2"/>
<proteinExistence type="predicted"/>
<feature type="transmembrane region" description="Helical" evidence="1">
    <location>
        <begin position="59"/>
        <end position="85"/>
    </location>
</feature>
<accession>A0A291GZN6</accession>
<sequence length="337" mass="34919">MSAAGIGALGLLTMLCTAAHQLIVRRDPRRMRSGTLLLLAALLLLALVLALLGRPAPTALLLALWGLSMTGALVLGATVVIGSLVISPRDARPRGRVLSGLGGLALLASPVLVPALAGVGGPVGLVLAGIVGVLAMHLGIAFLIFLGAALPYLRHRPRLGGGGIIVLGSTLHAGRIPPLLRGRLERAAAERERLLALGVDPLLVPSGGKGDEDTPHEAEAMAAHLIDVLGVPADRVRTEIAARTTEENLVLSHRLLDEAGQAGTYLVVTSGYHAFRAALIARELGFGDEVVGGPTGLRHLPTAMLREFVLLLGRRLPWVLAALPVTVAAAVLLVRML</sequence>
<dbReference type="InterPro" id="IPR051599">
    <property type="entry name" value="Cell_Envelope_Assoc"/>
</dbReference>
<dbReference type="GO" id="GO:0000270">
    <property type="term" value="P:peptidoglycan metabolic process"/>
    <property type="evidence" value="ECO:0007669"/>
    <property type="project" value="TreeGrafter"/>
</dbReference>
<dbReference type="GO" id="GO:0005886">
    <property type="term" value="C:plasma membrane"/>
    <property type="evidence" value="ECO:0007669"/>
    <property type="project" value="TreeGrafter"/>
</dbReference>
<gene>
    <name evidence="3" type="ORF">CFK41_13360</name>
</gene>
<dbReference type="KEGG" id="bgg:CFK41_13360"/>
<dbReference type="GO" id="GO:0043164">
    <property type="term" value="P:Gram-negative-bacterium-type cell wall biogenesis"/>
    <property type="evidence" value="ECO:0007669"/>
    <property type="project" value="TreeGrafter"/>
</dbReference>
<dbReference type="InterPro" id="IPR003848">
    <property type="entry name" value="DUF218"/>
</dbReference>
<dbReference type="CDD" id="cd06259">
    <property type="entry name" value="YdcF-like"/>
    <property type="match status" value="1"/>
</dbReference>
<keyword evidence="4" id="KW-1185">Reference proteome</keyword>
<organism evidence="3 4">
    <name type="scientific">Brachybacterium ginsengisoli</name>
    <dbReference type="NCBI Taxonomy" id="1331682"/>
    <lineage>
        <taxon>Bacteria</taxon>
        <taxon>Bacillati</taxon>
        <taxon>Actinomycetota</taxon>
        <taxon>Actinomycetes</taxon>
        <taxon>Micrococcales</taxon>
        <taxon>Dermabacteraceae</taxon>
        <taxon>Brachybacterium</taxon>
    </lineage>
</organism>
<keyword evidence="1" id="KW-0812">Transmembrane</keyword>
<feature type="transmembrane region" description="Helical" evidence="1">
    <location>
        <begin position="6"/>
        <end position="24"/>
    </location>
</feature>
<feature type="domain" description="DUF218" evidence="2">
    <location>
        <begin position="164"/>
        <end position="307"/>
    </location>
</feature>
<reference evidence="3 4" key="1">
    <citation type="journal article" date="2014" name="Int. J. Syst. Evol. Microbiol.">
        <title>Brachybacterium ginsengisoli sp. nov., isolated from soil of a ginseng field.</title>
        <authorList>
            <person name="Hoang V.A."/>
            <person name="Kim Y.J."/>
            <person name="Nguyen N.L."/>
            <person name="Yang D.C."/>
        </authorList>
    </citation>
    <scope>NUCLEOTIDE SEQUENCE [LARGE SCALE GENOMIC DNA]</scope>
    <source>
        <strain evidence="3 4">DCY80</strain>
    </source>
</reference>
<feature type="transmembrane region" description="Helical" evidence="1">
    <location>
        <begin position="123"/>
        <end position="150"/>
    </location>
</feature>
<evidence type="ECO:0000259" key="2">
    <source>
        <dbReference type="Pfam" id="PF02698"/>
    </source>
</evidence>
<feature type="transmembrane region" description="Helical" evidence="1">
    <location>
        <begin position="36"/>
        <end position="53"/>
    </location>
</feature>
<name>A0A291GZN6_9MICO</name>
<dbReference type="EMBL" id="CP023564">
    <property type="protein sequence ID" value="ATG55650.1"/>
    <property type="molecule type" value="Genomic_DNA"/>
</dbReference>
<dbReference type="InterPro" id="IPR014729">
    <property type="entry name" value="Rossmann-like_a/b/a_fold"/>
</dbReference>
<dbReference type="RefSeq" id="WP_096800110.1">
    <property type="nucleotide sequence ID" value="NZ_CP023564.1"/>
</dbReference>
<dbReference type="PANTHER" id="PTHR30336">
    <property type="entry name" value="INNER MEMBRANE PROTEIN, PROBABLE PERMEASE"/>
    <property type="match status" value="1"/>
</dbReference>
<dbReference type="Proteomes" id="UP000217889">
    <property type="component" value="Chromosome"/>
</dbReference>
<protein>
    <recommendedName>
        <fullName evidence="2">DUF218 domain-containing protein</fullName>
    </recommendedName>
</protein>
<keyword evidence="1" id="KW-0472">Membrane</keyword>
<evidence type="ECO:0000256" key="1">
    <source>
        <dbReference type="SAM" id="Phobius"/>
    </source>
</evidence>
<dbReference type="Pfam" id="PF02698">
    <property type="entry name" value="DUF218"/>
    <property type="match status" value="1"/>
</dbReference>